<dbReference type="EC" id="2.4.1.-" evidence="11"/>
<dbReference type="Proteomes" id="UP001152320">
    <property type="component" value="Chromosome 11"/>
</dbReference>
<gene>
    <name evidence="14" type="ORF">HOLleu_24117</name>
</gene>
<comment type="similarity">
    <text evidence="3 11">Belongs to the glycosyltransferase 10 family.</text>
</comment>
<keyword evidence="7" id="KW-0735">Signal-anchor</keyword>
<dbReference type="Pfam" id="PF00852">
    <property type="entry name" value="Glyco_transf_10"/>
    <property type="match status" value="1"/>
</dbReference>
<organism evidence="14 15">
    <name type="scientific">Holothuria leucospilota</name>
    <name type="common">Black long sea cucumber</name>
    <name type="synonym">Mertensiothuria leucospilota</name>
    <dbReference type="NCBI Taxonomy" id="206669"/>
    <lineage>
        <taxon>Eukaryota</taxon>
        <taxon>Metazoa</taxon>
        <taxon>Echinodermata</taxon>
        <taxon>Eleutherozoa</taxon>
        <taxon>Echinozoa</taxon>
        <taxon>Holothuroidea</taxon>
        <taxon>Aspidochirotacea</taxon>
        <taxon>Aspidochirotida</taxon>
        <taxon>Holothuriidae</taxon>
        <taxon>Holothuria</taxon>
    </lineage>
</organism>
<dbReference type="InterPro" id="IPR001503">
    <property type="entry name" value="Glyco_trans_10"/>
</dbReference>
<evidence type="ECO:0000256" key="8">
    <source>
        <dbReference type="ARBA" id="ARBA00022989"/>
    </source>
</evidence>
<evidence type="ECO:0000256" key="1">
    <source>
        <dbReference type="ARBA" id="ARBA00004167"/>
    </source>
</evidence>
<dbReference type="SUPFAM" id="SSF53756">
    <property type="entry name" value="UDP-Glycosyltransferase/glycogen phosphorylase"/>
    <property type="match status" value="1"/>
</dbReference>
<evidence type="ECO:0000256" key="5">
    <source>
        <dbReference type="ARBA" id="ARBA00022679"/>
    </source>
</evidence>
<dbReference type="InterPro" id="IPR055270">
    <property type="entry name" value="Glyco_tran_10_C"/>
</dbReference>
<dbReference type="GO" id="GO:0032580">
    <property type="term" value="C:Golgi cisterna membrane"/>
    <property type="evidence" value="ECO:0007669"/>
    <property type="project" value="UniProtKB-SubCell"/>
</dbReference>
<keyword evidence="6 11" id="KW-0812">Transmembrane</keyword>
<dbReference type="AlphaFoldDB" id="A0A9Q1H585"/>
<dbReference type="OrthoDB" id="427096at2759"/>
<keyword evidence="15" id="KW-1185">Reference proteome</keyword>
<evidence type="ECO:0000256" key="9">
    <source>
        <dbReference type="ARBA" id="ARBA00023136"/>
    </source>
</evidence>
<evidence type="ECO:0000256" key="11">
    <source>
        <dbReference type="RuleBase" id="RU003832"/>
    </source>
</evidence>
<accession>A0A9Q1H585</accession>
<evidence type="ECO:0000256" key="2">
    <source>
        <dbReference type="ARBA" id="ARBA00004922"/>
    </source>
</evidence>
<dbReference type="FunFam" id="3.40.50.11660:FF:000004">
    <property type="entry name" value="Glycoprotein 3-alpha-L-fucosyltransferase A"/>
    <property type="match status" value="1"/>
</dbReference>
<dbReference type="Gene3D" id="3.40.50.11660">
    <property type="entry name" value="Glycosyl transferase family 10, C-terminal domain"/>
    <property type="match status" value="1"/>
</dbReference>
<feature type="domain" description="Fucosyltransferase N-terminal" evidence="13">
    <location>
        <begin position="34"/>
        <end position="109"/>
    </location>
</feature>
<keyword evidence="11" id="KW-0333">Golgi apparatus</keyword>
<evidence type="ECO:0000256" key="3">
    <source>
        <dbReference type="ARBA" id="ARBA00008919"/>
    </source>
</evidence>
<keyword evidence="8" id="KW-1133">Transmembrane helix</keyword>
<keyword evidence="4 11" id="KW-0328">Glycosyltransferase</keyword>
<evidence type="ECO:0000256" key="4">
    <source>
        <dbReference type="ARBA" id="ARBA00022676"/>
    </source>
</evidence>
<name>A0A9Q1H585_HOLLE</name>
<keyword evidence="9" id="KW-0472">Membrane</keyword>
<dbReference type="Pfam" id="PF17039">
    <property type="entry name" value="Glyco_tran_10_N"/>
    <property type="match status" value="1"/>
</dbReference>
<evidence type="ECO:0000256" key="10">
    <source>
        <dbReference type="ARBA" id="ARBA00023180"/>
    </source>
</evidence>
<dbReference type="InterPro" id="IPR038577">
    <property type="entry name" value="GT10-like_C_sf"/>
</dbReference>
<feature type="domain" description="Fucosyltransferase C-terminal" evidence="12">
    <location>
        <begin position="127"/>
        <end position="304"/>
    </location>
</feature>
<dbReference type="InterPro" id="IPR031481">
    <property type="entry name" value="Glyco_tran_10_N"/>
</dbReference>
<keyword evidence="5 11" id="KW-0808">Transferase</keyword>
<evidence type="ECO:0000313" key="15">
    <source>
        <dbReference type="Proteomes" id="UP001152320"/>
    </source>
</evidence>
<proteinExistence type="inferred from homology"/>
<comment type="subcellular location">
    <subcellularLocation>
        <location evidence="11">Golgi apparatus</location>
        <location evidence="11">Golgi stack membrane</location>
        <topology evidence="11">Single-pass type II membrane protein</topology>
    </subcellularLocation>
    <subcellularLocation>
        <location evidence="1">Membrane</location>
        <topology evidence="1">Single-pass membrane protein</topology>
    </subcellularLocation>
</comment>
<evidence type="ECO:0000259" key="12">
    <source>
        <dbReference type="Pfam" id="PF00852"/>
    </source>
</evidence>
<dbReference type="PANTHER" id="PTHR11929">
    <property type="entry name" value="ALPHA- 1,3 -FUCOSYLTRANSFERASE"/>
    <property type="match status" value="1"/>
</dbReference>
<comment type="pathway">
    <text evidence="2">Protein modification; protein glycosylation.</text>
</comment>
<dbReference type="EMBL" id="JAIZAY010000011">
    <property type="protein sequence ID" value="KAJ8033764.1"/>
    <property type="molecule type" value="Genomic_DNA"/>
</dbReference>
<evidence type="ECO:0000256" key="6">
    <source>
        <dbReference type="ARBA" id="ARBA00022692"/>
    </source>
</evidence>
<evidence type="ECO:0000313" key="14">
    <source>
        <dbReference type="EMBL" id="KAJ8033764.1"/>
    </source>
</evidence>
<keyword evidence="10" id="KW-0325">Glycoprotein</keyword>
<protein>
    <recommendedName>
        <fullName evidence="11">Fucosyltransferase</fullName>
        <ecNumber evidence="11">2.4.1.-</ecNumber>
    </recommendedName>
</protein>
<sequence>MSEHWYKVYTLPREIRCNANSNSSILIRKAPGDDDSITQADILIFAGKTLGYHDWTQLQRLRHSRQLWVHTTEESPFTSFLICPPRYMNIHFNLSFTYHPEADISVPYGQFVPDKQKPLDYAKSNFNKKTKLIVWVSSHCSTLMWRRSDFANDLSKYLPLDTYGACGTLNCPKHQKQCGVIFKSYKFYLAMENSCCGGYITEKFWKALAHLDAIPVVVGAPKRDYERLAPNNSFIHADDFGSMKELAEHILNVSKSKELYDSYFEWKLLGKATTNPINSILAFTEEGVCRLIENLESLDKGLHTVSSFSPYGPNWFGGCNECGEKRWLRNYSNFNYYDSWIKKKVWNV</sequence>
<comment type="caution">
    <text evidence="14">The sequence shown here is derived from an EMBL/GenBank/DDBJ whole genome shotgun (WGS) entry which is preliminary data.</text>
</comment>
<evidence type="ECO:0000256" key="7">
    <source>
        <dbReference type="ARBA" id="ARBA00022968"/>
    </source>
</evidence>
<reference evidence="14" key="1">
    <citation type="submission" date="2021-10" db="EMBL/GenBank/DDBJ databases">
        <title>Tropical sea cucumber genome reveals ecological adaptation and Cuvierian tubules defense mechanism.</title>
        <authorList>
            <person name="Chen T."/>
        </authorList>
    </citation>
    <scope>NUCLEOTIDE SEQUENCE</scope>
    <source>
        <strain evidence="14">Nanhai2018</strain>
        <tissue evidence="14">Muscle</tissue>
    </source>
</reference>
<evidence type="ECO:0000259" key="13">
    <source>
        <dbReference type="Pfam" id="PF17039"/>
    </source>
</evidence>
<dbReference type="GO" id="GO:0046920">
    <property type="term" value="F:alpha-(1-&gt;3)-fucosyltransferase activity"/>
    <property type="evidence" value="ECO:0007669"/>
    <property type="project" value="TreeGrafter"/>
</dbReference>
<dbReference type="PANTHER" id="PTHR11929:SF145">
    <property type="entry name" value="ALPHA-(1,3)-FUCOSYLTRANSFERASE FUT-1"/>
    <property type="match status" value="1"/>
</dbReference>